<dbReference type="GO" id="GO:0006152">
    <property type="term" value="P:purine nucleoside catabolic process"/>
    <property type="evidence" value="ECO:0007669"/>
    <property type="project" value="TreeGrafter"/>
</dbReference>
<dbReference type="InterPro" id="IPR036452">
    <property type="entry name" value="Ribo_hydro-like"/>
</dbReference>
<dbReference type="PANTHER" id="PTHR12304:SF4">
    <property type="entry name" value="URIDINE NUCLEOSIDASE"/>
    <property type="match status" value="1"/>
</dbReference>
<dbReference type="Proteomes" id="UP000597668">
    <property type="component" value="Unassembled WGS sequence"/>
</dbReference>
<dbReference type="InterPro" id="IPR015910">
    <property type="entry name" value="I/U_nuclsd_hydro_CS"/>
</dbReference>
<reference evidence="4" key="1">
    <citation type="submission" date="2020-08" db="EMBL/GenBank/DDBJ databases">
        <authorList>
            <person name="Liu C."/>
            <person name="Sun Q."/>
        </authorList>
    </citation>
    <scope>NUCLEOTIDE SEQUENCE</scope>
    <source>
        <strain evidence="4">NSJ-65</strain>
    </source>
</reference>
<dbReference type="EMBL" id="JACOGI010000001">
    <property type="protein sequence ID" value="MBC3516287.1"/>
    <property type="molecule type" value="Genomic_DNA"/>
</dbReference>
<evidence type="ECO:0000256" key="2">
    <source>
        <dbReference type="ARBA" id="ARBA00023295"/>
    </source>
</evidence>
<evidence type="ECO:0000313" key="4">
    <source>
        <dbReference type="EMBL" id="MBC3516287.1"/>
    </source>
</evidence>
<evidence type="ECO:0000313" key="5">
    <source>
        <dbReference type="Proteomes" id="UP000597668"/>
    </source>
</evidence>
<comment type="caution">
    <text evidence="4">The sequence shown here is derived from an EMBL/GenBank/DDBJ whole genome shotgun (WGS) entry which is preliminary data.</text>
</comment>
<name>A0A8J6LYV4_9FIRM</name>
<dbReference type="GO" id="GO:0045437">
    <property type="term" value="F:uridine nucleosidase activity"/>
    <property type="evidence" value="ECO:0007669"/>
    <property type="project" value="UniProtKB-ARBA"/>
</dbReference>
<gene>
    <name evidence="4" type="ORF">H8K20_07750</name>
</gene>
<evidence type="ECO:0000259" key="3">
    <source>
        <dbReference type="Pfam" id="PF01156"/>
    </source>
</evidence>
<dbReference type="InterPro" id="IPR023186">
    <property type="entry name" value="IUNH"/>
</dbReference>
<protein>
    <submittedName>
        <fullName evidence="4">Nucleoside hydrolase</fullName>
    </submittedName>
</protein>
<dbReference type="GO" id="GO:0005829">
    <property type="term" value="C:cytosol"/>
    <property type="evidence" value="ECO:0007669"/>
    <property type="project" value="TreeGrafter"/>
</dbReference>
<feature type="domain" description="Inosine/uridine-preferring nucleoside hydrolase" evidence="3">
    <location>
        <begin position="6"/>
        <end position="304"/>
    </location>
</feature>
<sequence>MKKIPLIIDCDPGTDDAVAILLANSCPHIDLLALTPVAGNSSYTYTSDNAVRLAGFMGGGCRVAKGAERALIFDGLAGYQNKDDIHGGHGMAGVLIENRAGAKQEDKFAWDVIYEEALAHPGELVIAAIGPLTNIAITLLKHPDIRHYVKRIYMMGGSATTGNVSPYAEFNVWVDPHACDIVFKSGIPVTMVGLNATRHAEFTLEEFEQLTDTPCAITFLLAAINKFIKEILRQGRRWDLIMHDAITVGALIDPDMVKTAPYYVTCETESSQSIGQTVVDRGGHLGRTPNVDVAMYVDKARFKDMLQKMIAFYR</sequence>
<evidence type="ECO:0000256" key="1">
    <source>
        <dbReference type="ARBA" id="ARBA00022801"/>
    </source>
</evidence>
<dbReference type="AlphaFoldDB" id="A0A8J6LYV4"/>
<keyword evidence="2" id="KW-0326">Glycosidase</keyword>
<dbReference type="SUPFAM" id="SSF53590">
    <property type="entry name" value="Nucleoside hydrolase"/>
    <property type="match status" value="1"/>
</dbReference>
<accession>A0A8J6LYV4</accession>
<organism evidence="4 5">
    <name type="scientific">Neobittarella massiliensis</name>
    <name type="common">ex Bilen et al. 2018</name>
    <dbReference type="NCBI Taxonomy" id="2041842"/>
    <lineage>
        <taxon>Bacteria</taxon>
        <taxon>Bacillati</taxon>
        <taxon>Bacillota</taxon>
        <taxon>Clostridia</taxon>
        <taxon>Eubacteriales</taxon>
        <taxon>Oscillospiraceae</taxon>
        <taxon>Neobittarella (ex Bilen et al. 2018)</taxon>
    </lineage>
</organism>
<keyword evidence="1 4" id="KW-0378">Hydrolase</keyword>
<keyword evidence="5" id="KW-1185">Reference proteome</keyword>
<dbReference type="PANTHER" id="PTHR12304">
    <property type="entry name" value="INOSINE-URIDINE PREFERRING NUCLEOSIDE HYDROLASE"/>
    <property type="match status" value="1"/>
</dbReference>
<dbReference type="InterPro" id="IPR001910">
    <property type="entry name" value="Inosine/uridine_hydrolase_dom"/>
</dbReference>
<dbReference type="GO" id="GO:0008477">
    <property type="term" value="F:purine nucleosidase activity"/>
    <property type="evidence" value="ECO:0007669"/>
    <property type="project" value="TreeGrafter"/>
</dbReference>
<dbReference type="RefSeq" id="WP_186487997.1">
    <property type="nucleotide sequence ID" value="NZ_JACOGI010000001.1"/>
</dbReference>
<dbReference type="PROSITE" id="PS01247">
    <property type="entry name" value="IUNH"/>
    <property type="match status" value="1"/>
</dbReference>
<dbReference type="Pfam" id="PF01156">
    <property type="entry name" value="IU_nuc_hydro"/>
    <property type="match status" value="1"/>
</dbReference>
<proteinExistence type="predicted"/>
<dbReference type="Gene3D" id="3.90.245.10">
    <property type="entry name" value="Ribonucleoside hydrolase-like"/>
    <property type="match status" value="1"/>
</dbReference>